<keyword evidence="1" id="KW-0472">Membrane</keyword>
<sequence>MKKYFIAIILIMIVVVTFYSIFHKFIRPNNSATISQNSHSGDREEQQANTIEYGLYSLDGKHIDNGSTIYPEDDEANMNISINHNLNERREYSLIVLEDLKQVSFKLKNKQEFIKYLFTMKPNSAKNIGVRIPIKPNTQELTILVIKKPSYKLKEMDLNKASVLEEVLSLRYSINHKNELNNLKEIESDVVVKDGLNEEMFITNDIHKLQSVMVGKEGEKLWFSSGNDTSEPLKYAIIALNDWKQTTVIDDQEVLYTTVPGSKRQLFSFTLPKVKHDSNFQLIAFPYPYQVSQDNYVSQQAFGSFRTVIVPNRHTP</sequence>
<organism evidence="2 3">
    <name type="scientific">Priestia aryabhattai</name>
    <name type="common">Bacillus aryabhattai</name>
    <dbReference type="NCBI Taxonomy" id="412384"/>
    <lineage>
        <taxon>Bacteria</taxon>
        <taxon>Bacillati</taxon>
        <taxon>Bacillota</taxon>
        <taxon>Bacilli</taxon>
        <taxon>Bacillales</taxon>
        <taxon>Bacillaceae</taxon>
        <taxon>Priestia</taxon>
    </lineage>
</organism>
<accession>A0ABD5L2Y4</accession>
<evidence type="ECO:0000256" key="1">
    <source>
        <dbReference type="SAM" id="Phobius"/>
    </source>
</evidence>
<gene>
    <name evidence="2" type="ORF">ABDD91_27375</name>
</gene>
<reference evidence="2 3" key="2">
    <citation type="submission" date="2024-05" db="EMBL/GenBank/DDBJ databases">
        <authorList>
            <person name="Zheng X."/>
        </authorList>
    </citation>
    <scope>NUCLEOTIDE SEQUENCE [LARGE SCALE GENOMIC DNA]</scope>
    <source>
        <strain evidence="2 3">C4-10</strain>
    </source>
</reference>
<evidence type="ECO:0000313" key="3">
    <source>
        <dbReference type="Proteomes" id="UP001418804"/>
    </source>
</evidence>
<feature type="transmembrane region" description="Helical" evidence="1">
    <location>
        <begin position="5"/>
        <end position="22"/>
    </location>
</feature>
<name>A0ABD5L2Y4_PRIAR</name>
<keyword evidence="1" id="KW-1133">Transmembrane helix</keyword>
<dbReference type="Proteomes" id="UP001418804">
    <property type="component" value="Unassembled WGS sequence"/>
</dbReference>
<comment type="caution">
    <text evidence="2">The sequence shown here is derived from an EMBL/GenBank/DDBJ whole genome shotgun (WGS) entry which is preliminary data.</text>
</comment>
<dbReference type="EMBL" id="JBDIVD010000003">
    <property type="protein sequence ID" value="MEN3156565.1"/>
    <property type="molecule type" value="Genomic_DNA"/>
</dbReference>
<keyword evidence="1" id="KW-0812">Transmembrane</keyword>
<evidence type="ECO:0000313" key="2">
    <source>
        <dbReference type="EMBL" id="MEN3156565.1"/>
    </source>
</evidence>
<dbReference type="AlphaFoldDB" id="A0ABD5L2Y4"/>
<protein>
    <submittedName>
        <fullName evidence="2">Uncharacterized protein</fullName>
    </submittedName>
</protein>
<dbReference type="RefSeq" id="WP_345936449.1">
    <property type="nucleotide sequence ID" value="NZ_JBDIVD010000003.1"/>
</dbReference>
<reference evidence="2 3" key="1">
    <citation type="submission" date="2024-05" db="EMBL/GenBank/DDBJ databases">
        <title>The mechanism of isolation and screening of efficient mineral weathering bacteria priestia aryabhattai c4-10 with weathered biotite.</title>
        <authorList>
            <person name="Yang S."/>
        </authorList>
    </citation>
    <scope>NUCLEOTIDE SEQUENCE [LARGE SCALE GENOMIC DNA]</scope>
    <source>
        <strain evidence="2 3">C4-10</strain>
    </source>
</reference>
<proteinExistence type="predicted"/>